<dbReference type="Proteomes" id="UP000251995">
    <property type="component" value="Chromosome"/>
</dbReference>
<dbReference type="SFLD" id="SFLDG01140">
    <property type="entry name" value="C2.B:_Phosphomannomutase_and_P"/>
    <property type="match status" value="1"/>
</dbReference>
<dbReference type="EMBL" id="CP025198">
    <property type="protein sequence ID" value="AXE38874.1"/>
    <property type="molecule type" value="Genomic_DNA"/>
</dbReference>
<dbReference type="InterPro" id="IPR036412">
    <property type="entry name" value="HAD-like_sf"/>
</dbReference>
<feature type="region of interest" description="Disordered" evidence="1">
    <location>
        <begin position="154"/>
        <end position="182"/>
    </location>
</feature>
<proteinExistence type="predicted"/>
<dbReference type="EC" id="3.1.3.-" evidence="2"/>
<dbReference type="InterPro" id="IPR006379">
    <property type="entry name" value="HAD-SF_hydro_IIB"/>
</dbReference>
<dbReference type="PANTHER" id="PTHR10000:SF8">
    <property type="entry name" value="HAD SUPERFAMILY HYDROLASE-LIKE, TYPE 3"/>
    <property type="match status" value="1"/>
</dbReference>
<dbReference type="GO" id="GO:0000287">
    <property type="term" value="F:magnesium ion binding"/>
    <property type="evidence" value="ECO:0007669"/>
    <property type="project" value="TreeGrafter"/>
</dbReference>
<keyword evidence="2" id="KW-0378">Hydrolase</keyword>
<dbReference type="InterPro" id="IPR023214">
    <property type="entry name" value="HAD_sf"/>
</dbReference>
<evidence type="ECO:0000256" key="1">
    <source>
        <dbReference type="SAM" id="MobiDB-lite"/>
    </source>
</evidence>
<dbReference type="CDD" id="cd07518">
    <property type="entry name" value="HAD_YbiV-Like"/>
    <property type="match status" value="1"/>
</dbReference>
<dbReference type="OrthoDB" id="3180855at2"/>
<dbReference type="Gene3D" id="3.40.50.1000">
    <property type="entry name" value="HAD superfamily/HAD-like"/>
    <property type="match status" value="1"/>
</dbReference>
<dbReference type="SUPFAM" id="SSF56784">
    <property type="entry name" value="HAD-like"/>
    <property type="match status" value="1"/>
</dbReference>
<dbReference type="GO" id="GO:0005829">
    <property type="term" value="C:cytosol"/>
    <property type="evidence" value="ECO:0007669"/>
    <property type="project" value="TreeGrafter"/>
</dbReference>
<protein>
    <submittedName>
        <fullName evidence="2">5-amino-6-(5-phospho-D-ribitylamino)uracil phosphatase YbjI</fullName>
        <ecNumber evidence="2">3.1.3.-</ecNumber>
    </submittedName>
</protein>
<reference evidence="2 3" key="1">
    <citation type="submission" date="2017-12" db="EMBL/GenBank/DDBJ databases">
        <title>The whole genome sequence of the Acidipropionibacterium virtanenii sp. nov. type strain JS278.</title>
        <authorList>
            <person name="Laine P."/>
            <person name="Deptula P."/>
            <person name="Varmanen P."/>
            <person name="Auvinen P."/>
        </authorList>
    </citation>
    <scope>NUCLEOTIDE SEQUENCE [LARGE SCALE GENOMIC DNA]</scope>
    <source>
        <strain evidence="2 3">JS278</strain>
    </source>
</reference>
<dbReference type="Pfam" id="PF08282">
    <property type="entry name" value="Hydrolase_3"/>
    <property type="match status" value="1"/>
</dbReference>
<dbReference type="SFLD" id="SFLDS00003">
    <property type="entry name" value="Haloacid_Dehalogenase"/>
    <property type="match status" value="1"/>
</dbReference>
<keyword evidence="3" id="KW-1185">Reference proteome</keyword>
<sequence>MIAELRRGSYEVDLLAIVAIAWILSGDPGRFAEVLVVTTPCPLIIAASVAFMACMNRAAKVGIIVRDSDSLERLGQLGIGRIMMLTGDGRATAEQVGSRLGIAMGAKGSAVAVESADVIMEDNLLRESTAVMIVGTTGAMPAVIGAGQAAVVSAPGRTGRSARRRGTEGRDRPGRRRRGAYGTVTAQPQQTATCQDLASPEAADLRLVVTDMDGTLLDGRGAIPETLWPLLERMERRGILFAPASGRQYATLAQMFGARPGMPFIAENGTFVVRDGEALSASVIDPGYVARTVALLRGLARAGRDIGTVLCGTRTAYIERPDEPFREIVAPYYRSNEVVDDLLGVDEDIIKIAVYDFDQAEAGTYPALVAAAEGHRIVLSTAHWLDVSNADATKGRALAAIQHELGIGACQTAVFGDYLNDLDMFDHAGLSFAMANAHPDLIARARFLAPANTEHGVITTVTRLLDTNGTGDEDGS</sequence>
<dbReference type="AlphaFoldDB" id="A0A344UUC6"/>
<dbReference type="Gene3D" id="3.30.1240.10">
    <property type="match status" value="1"/>
</dbReference>
<dbReference type="GO" id="GO:0016791">
    <property type="term" value="F:phosphatase activity"/>
    <property type="evidence" value="ECO:0007669"/>
    <property type="project" value="TreeGrafter"/>
</dbReference>
<organism evidence="2 3">
    <name type="scientific">Acidipropionibacterium virtanenii</name>
    <dbReference type="NCBI Taxonomy" id="2057246"/>
    <lineage>
        <taxon>Bacteria</taxon>
        <taxon>Bacillati</taxon>
        <taxon>Actinomycetota</taxon>
        <taxon>Actinomycetes</taxon>
        <taxon>Propionibacteriales</taxon>
        <taxon>Propionibacteriaceae</taxon>
        <taxon>Acidipropionibacterium</taxon>
    </lineage>
</organism>
<accession>A0A344UUC6</accession>
<name>A0A344UUC6_9ACTN</name>
<evidence type="ECO:0000313" key="3">
    <source>
        <dbReference type="Proteomes" id="UP000251995"/>
    </source>
</evidence>
<dbReference type="KEGG" id="acij:JS278_01711"/>
<evidence type="ECO:0000313" key="2">
    <source>
        <dbReference type="EMBL" id="AXE38874.1"/>
    </source>
</evidence>
<gene>
    <name evidence="2" type="primary">ybjI</name>
    <name evidence="2" type="ORF">JS278_01711</name>
</gene>
<dbReference type="PANTHER" id="PTHR10000">
    <property type="entry name" value="PHOSPHOSERINE PHOSPHATASE"/>
    <property type="match status" value="1"/>
</dbReference>
<dbReference type="NCBIfam" id="TIGR01484">
    <property type="entry name" value="HAD-SF-IIB"/>
    <property type="match status" value="1"/>
</dbReference>